<dbReference type="Proteomes" id="UP001155280">
    <property type="component" value="Unassembled WGS sequence"/>
</dbReference>
<dbReference type="CDD" id="cd16380">
    <property type="entry name" value="YitT_C"/>
    <property type="match status" value="1"/>
</dbReference>
<dbReference type="EMBL" id="JANCNS010000003">
    <property type="protein sequence ID" value="MCP9201353.1"/>
    <property type="molecule type" value="Genomic_DNA"/>
</dbReference>
<keyword evidence="4 6" id="KW-1133">Transmembrane helix</keyword>
<dbReference type="PANTHER" id="PTHR33545:SF3">
    <property type="entry name" value="UPF0750 MEMBRANE PROTEIN YQFU"/>
    <property type="match status" value="1"/>
</dbReference>
<protein>
    <submittedName>
        <fullName evidence="8">YitT family protein</fullName>
    </submittedName>
</protein>
<dbReference type="GO" id="GO:0005886">
    <property type="term" value="C:plasma membrane"/>
    <property type="evidence" value="ECO:0007669"/>
    <property type="project" value="UniProtKB-SubCell"/>
</dbReference>
<sequence length="296" mass="32648">MSSAKKIDWLRIFSFRSIAFTLIGVLLAIVGLQGFMVPNNFLDGGVTGLSILISSYGNFHISLLLLVFNIPFLIVGYHKISRTFGVQTLIAMLLLSAGMYFINIPVFTNDKVLIAIFGGFFIGLGIGCVIRGGGVIDGFEVIAQYTEKKSAFTSGEIILALNTLMIIGAALRFGIETGMYSILVYFTAMKTADYVVDGFEEYTALHIISKESEQIKFEIVNNYNKAVTVYKGERGFLPGSYDINTDCDIIMTVVTRLEIHRIKIAVSEIDPNAFIFVNSIKEVKGGIVRRNNKTNV</sequence>
<keyword evidence="2" id="KW-1003">Cell membrane</keyword>
<dbReference type="InterPro" id="IPR019264">
    <property type="entry name" value="DUF2179"/>
</dbReference>
<dbReference type="PIRSF" id="PIRSF006483">
    <property type="entry name" value="Membrane_protein_YitT"/>
    <property type="match status" value="1"/>
</dbReference>
<dbReference type="InterPro" id="IPR003740">
    <property type="entry name" value="YitT"/>
</dbReference>
<dbReference type="PANTHER" id="PTHR33545">
    <property type="entry name" value="UPF0750 MEMBRANE PROTEIN YITT-RELATED"/>
    <property type="match status" value="1"/>
</dbReference>
<organism evidence="8 9">
    <name type="scientific">Christiangramia oceanisediminis</name>
    <dbReference type="NCBI Taxonomy" id="2920386"/>
    <lineage>
        <taxon>Bacteria</taxon>
        <taxon>Pseudomonadati</taxon>
        <taxon>Bacteroidota</taxon>
        <taxon>Flavobacteriia</taxon>
        <taxon>Flavobacteriales</taxon>
        <taxon>Flavobacteriaceae</taxon>
        <taxon>Christiangramia</taxon>
    </lineage>
</organism>
<evidence type="ECO:0000256" key="2">
    <source>
        <dbReference type="ARBA" id="ARBA00022475"/>
    </source>
</evidence>
<comment type="caution">
    <text evidence="8">The sequence shown here is derived from an EMBL/GenBank/DDBJ whole genome shotgun (WGS) entry which is preliminary data.</text>
</comment>
<keyword evidence="9" id="KW-1185">Reference proteome</keyword>
<evidence type="ECO:0000256" key="4">
    <source>
        <dbReference type="ARBA" id="ARBA00022989"/>
    </source>
</evidence>
<feature type="transmembrane region" description="Helical" evidence="6">
    <location>
        <begin position="56"/>
        <end position="77"/>
    </location>
</feature>
<gene>
    <name evidence="8" type="ORF">MKO06_15695</name>
</gene>
<reference evidence="8" key="1">
    <citation type="submission" date="2022-07" db="EMBL/GenBank/DDBJ databases">
        <title>Gramela sediminis sp. nov., isolated from deep-sea sediment of the Indian Ocean.</title>
        <authorList>
            <person name="Shi H."/>
        </authorList>
    </citation>
    <scope>NUCLEOTIDE SEQUENCE</scope>
    <source>
        <strain evidence="8">GC03-9</strain>
    </source>
</reference>
<comment type="subcellular location">
    <subcellularLocation>
        <location evidence="1">Cell membrane</location>
        <topology evidence="1">Multi-pass membrane protein</topology>
    </subcellularLocation>
</comment>
<feature type="domain" description="DUF2179" evidence="7">
    <location>
        <begin position="227"/>
        <end position="285"/>
    </location>
</feature>
<feature type="transmembrane region" description="Helical" evidence="6">
    <location>
        <begin position="89"/>
        <end position="107"/>
    </location>
</feature>
<dbReference type="InterPro" id="IPR015867">
    <property type="entry name" value="N-reg_PII/ATP_PRibTrfase_C"/>
</dbReference>
<evidence type="ECO:0000313" key="9">
    <source>
        <dbReference type="Proteomes" id="UP001155280"/>
    </source>
</evidence>
<proteinExistence type="predicted"/>
<dbReference type="AlphaFoldDB" id="A0A9X2RAG2"/>
<evidence type="ECO:0000256" key="5">
    <source>
        <dbReference type="ARBA" id="ARBA00023136"/>
    </source>
</evidence>
<dbReference type="Pfam" id="PF02588">
    <property type="entry name" value="YitT_membrane"/>
    <property type="match status" value="1"/>
</dbReference>
<dbReference type="InterPro" id="IPR051461">
    <property type="entry name" value="UPF0750_membrane"/>
</dbReference>
<dbReference type="Gene3D" id="3.30.70.120">
    <property type="match status" value="1"/>
</dbReference>
<evidence type="ECO:0000259" key="7">
    <source>
        <dbReference type="Pfam" id="PF10035"/>
    </source>
</evidence>
<evidence type="ECO:0000256" key="3">
    <source>
        <dbReference type="ARBA" id="ARBA00022692"/>
    </source>
</evidence>
<name>A0A9X2RAG2_9FLAO</name>
<dbReference type="Pfam" id="PF10035">
    <property type="entry name" value="DUF2179"/>
    <property type="match status" value="1"/>
</dbReference>
<evidence type="ECO:0000313" key="8">
    <source>
        <dbReference type="EMBL" id="MCP9201353.1"/>
    </source>
</evidence>
<feature type="transmembrane region" description="Helical" evidence="6">
    <location>
        <begin position="157"/>
        <end position="175"/>
    </location>
</feature>
<keyword evidence="5 6" id="KW-0472">Membrane</keyword>
<dbReference type="RefSeq" id="WP_241552215.1">
    <property type="nucleotide sequence ID" value="NZ_JANCNS010000003.1"/>
</dbReference>
<evidence type="ECO:0000256" key="6">
    <source>
        <dbReference type="SAM" id="Phobius"/>
    </source>
</evidence>
<evidence type="ECO:0000256" key="1">
    <source>
        <dbReference type="ARBA" id="ARBA00004651"/>
    </source>
</evidence>
<feature type="transmembrane region" description="Helical" evidence="6">
    <location>
        <begin position="12"/>
        <end position="36"/>
    </location>
</feature>
<feature type="transmembrane region" description="Helical" evidence="6">
    <location>
        <begin position="113"/>
        <end position="136"/>
    </location>
</feature>
<keyword evidence="3 6" id="KW-0812">Transmembrane</keyword>
<accession>A0A9X2RAG2</accession>